<reference evidence="2" key="1">
    <citation type="submission" date="2020-01" db="EMBL/GenBank/DDBJ databases">
        <authorList>
            <person name="Meier V. D."/>
            <person name="Meier V D."/>
        </authorList>
    </citation>
    <scope>NUCLEOTIDE SEQUENCE</scope>
    <source>
        <strain evidence="2">HLG_WM_MAG_10</strain>
    </source>
</reference>
<keyword evidence="1" id="KW-0175">Coiled coil</keyword>
<evidence type="ECO:0000256" key="1">
    <source>
        <dbReference type="SAM" id="Coils"/>
    </source>
</evidence>
<sequence length="220" mass="25828">MEAKYTIGYIDEDPNEVSTYTRRLRNYGFNVIGFNFEKGMSFNQLMTQVYEANDIDLLMIDFNLKGSNIVAFDGDAVESDFYDKKPRFPHIIFTSDTEYAEEFVEDLKIIFDKEDVFEDEETIQKFVRMLEKSILQYRNHIERKKTLISELLIKGEKEGLNSSEENSLISLQRELSDLDKTKKQEIPEKLISLETLENLSKTRKEAEVFLQSLIEKSKKK</sequence>
<protein>
    <submittedName>
        <fullName evidence="2">Uncharacterized protein</fullName>
    </submittedName>
</protein>
<dbReference type="AlphaFoldDB" id="A0A6S6S4J9"/>
<accession>A0A6S6S4J9</accession>
<organism evidence="2">
    <name type="scientific">uncultured Aureispira sp</name>
    <dbReference type="NCBI Taxonomy" id="1331704"/>
    <lineage>
        <taxon>Bacteria</taxon>
        <taxon>Pseudomonadati</taxon>
        <taxon>Bacteroidota</taxon>
        <taxon>Saprospiria</taxon>
        <taxon>Saprospirales</taxon>
        <taxon>Saprospiraceae</taxon>
        <taxon>Aureispira</taxon>
        <taxon>environmental samples</taxon>
    </lineage>
</organism>
<feature type="coiled-coil region" evidence="1">
    <location>
        <begin position="161"/>
        <end position="216"/>
    </location>
</feature>
<proteinExistence type="predicted"/>
<name>A0A6S6S4J9_9BACT</name>
<dbReference type="EMBL" id="CACVAQ010000023">
    <property type="protein sequence ID" value="CAA6799184.1"/>
    <property type="molecule type" value="Genomic_DNA"/>
</dbReference>
<evidence type="ECO:0000313" key="2">
    <source>
        <dbReference type="EMBL" id="CAA6799184.1"/>
    </source>
</evidence>
<gene>
    <name evidence="2" type="ORF">HELGO_WM28963</name>
</gene>